<protein>
    <submittedName>
        <fullName evidence="1">Uncharacterized protein</fullName>
    </submittedName>
</protein>
<dbReference type="HOGENOM" id="CLU_873560_0_0_5"/>
<dbReference type="AlphaFoldDB" id="Q2GHY9"/>
<dbReference type="Pfam" id="PF12027">
    <property type="entry name" value="DUF3514"/>
    <property type="match status" value="1"/>
</dbReference>
<reference evidence="1 2" key="1">
    <citation type="journal article" date="2006" name="PLoS Genet.">
        <title>Comparative genomics of emerging human ehrlichiosis agents.</title>
        <authorList>
            <person name="Dunning Hotopp J.C."/>
            <person name="Lin M."/>
            <person name="Madupu R."/>
            <person name="Crabtree J."/>
            <person name="Angiuoli S.V."/>
            <person name="Eisen J.A."/>
            <person name="Seshadri R."/>
            <person name="Ren Q."/>
            <person name="Wu M."/>
            <person name="Utterback T.R."/>
            <person name="Smith S."/>
            <person name="Lewis M."/>
            <person name="Khouri H."/>
            <person name="Zhang C."/>
            <person name="Niu H."/>
            <person name="Lin Q."/>
            <person name="Ohashi N."/>
            <person name="Zhi N."/>
            <person name="Nelson W."/>
            <person name="Brinkac L.M."/>
            <person name="Dodson R.J."/>
            <person name="Rosovitz M.J."/>
            <person name="Sundaram J."/>
            <person name="Daugherty S.C."/>
            <person name="Davidsen T."/>
            <person name="Durkin A.S."/>
            <person name="Gwinn M."/>
            <person name="Haft D.H."/>
            <person name="Selengut J.D."/>
            <person name="Sullivan S.A."/>
            <person name="Zafar N."/>
            <person name="Zhou L."/>
            <person name="Benahmed F."/>
            <person name="Forberger H."/>
            <person name="Halpin R."/>
            <person name="Mulligan S."/>
            <person name="Robinson J."/>
            <person name="White O."/>
            <person name="Rikihisa Y."/>
            <person name="Tettelin H."/>
        </authorList>
    </citation>
    <scope>NUCLEOTIDE SEQUENCE [LARGE SCALE GENOMIC DNA]</scope>
    <source>
        <strain evidence="2">ATCC CRL-10679 / Arkansas</strain>
    </source>
</reference>
<dbReference type="KEGG" id="ech:ECH_0116"/>
<sequence length="368" mass="42542">MQHAAVPGVVASANVIPAKHLVIRGKVFKHVKRYSIEEYKSQIKEFRESIACFARMHMSYMYHMLHNTFVVNNGRIMFKPEVEQFLLGITSNMKLCTFVIKIGIVEHVMSRICRFYGSDSIKYCASHYRDPKFIDSILVILHDASHFDFSTMSYQVRNSMANCVRRYNITSVYELHDSSFYSELLSMCYDFVRAKSNQSVQFQELCDFIKLSSTVQLAQMYHMILKTKCSTGNEQDNLQGLLLQERNIESLIYSSVFFGKYACRVRKAFRHLYAPSDKNPVRTVSGLNIPYVMIQLNSKGIFAEIEHCVNAEKMDFNVFVRDIVRYINKLLSYPREEGYIRADIGKYCAMVSSRYSTMGADIVPSSLH</sequence>
<name>Q2GHY9_EHRCR</name>
<dbReference type="InterPro" id="IPR021902">
    <property type="entry name" value="DUF3514"/>
</dbReference>
<evidence type="ECO:0000313" key="1">
    <source>
        <dbReference type="EMBL" id="ABD44944.1"/>
    </source>
</evidence>
<dbReference type="OrthoDB" id="7163364at2"/>
<keyword evidence="2" id="KW-1185">Reference proteome</keyword>
<proteinExistence type="predicted"/>
<organism evidence="1 2">
    <name type="scientific">Ehrlichia chaffeensis (strain ATCC CRL-10679 / Arkansas)</name>
    <dbReference type="NCBI Taxonomy" id="205920"/>
    <lineage>
        <taxon>Bacteria</taxon>
        <taxon>Pseudomonadati</taxon>
        <taxon>Pseudomonadota</taxon>
        <taxon>Alphaproteobacteria</taxon>
        <taxon>Rickettsiales</taxon>
        <taxon>Anaplasmataceae</taxon>
        <taxon>Ehrlichia</taxon>
    </lineage>
</organism>
<dbReference type="EMBL" id="CP000236">
    <property type="protein sequence ID" value="ABD44944.1"/>
    <property type="molecule type" value="Genomic_DNA"/>
</dbReference>
<evidence type="ECO:0000313" key="2">
    <source>
        <dbReference type="Proteomes" id="UP000008320"/>
    </source>
</evidence>
<gene>
    <name evidence="1" type="ordered locus">ECH_0116</name>
</gene>
<accession>Q2GHY9</accession>
<dbReference type="Proteomes" id="UP000008320">
    <property type="component" value="Chromosome"/>
</dbReference>